<evidence type="ECO:0000313" key="9">
    <source>
        <dbReference type="EMBL" id="ROQ25698.1"/>
    </source>
</evidence>
<accession>A0A3N1PD01</accession>
<keyword evidence="5" id="KW-0411">Iron-sulfur</keyword>
<evidence type="ECO:0000256" key="2">
    <source>
        <dbReference type="ARBA" id="ARBA00022603"/>
    </source>
</evidence>
<evidence type="ECO:0000256" key="5">
    <source>
        <dbReference type="ARBA" id="ARBA00023014"/>
    </source>
</evidence>
<dbReference type="SUPFAM" id="SSF50249">
    <property type="entry name" value="Nucleic acid-binding proteins"/>
    <property type="match status" value="1"/>
</dbReference>
<dbReference type="PANTHER" id="PTHR11061">
    <property type="entry name" value="RNA M5U METHYLTRANSFERASE"/>
    <property type="match status" value="1"/>
</dbReference>
<feature type="binding site" evidence="6">
    <location>
        <position position="315"/>
    </location>
    <ligand>
        <name>S-adenosyl-L-methionine</name>
        <dbReference type="ChEBI" id="CHEBI:59789"/>
    </ligand>
</feature>
<evidence type="ECO:0000256" key="6">
    <source>
        <dbReference type="PROSITE-ProRule" id="PRU01024"/>
    </source>
</evidence>
<keyword evidence="1" id="KW-0004">4Fe-4S</keyword>
<feature type="binding site" evidence="6">
    <location>
        <position position="265"/>
    </location>
    <ligand>
        <name>S-adenosyl-L-methionine</name>
        <dbReference type="ChEBI" id="CHEBI:59789"/>
    </ligand>
</feature>
<dbReference type="Pfam" id="PF01938">
    <property type="entry name" value="TRAM"/>
    <property type="match status" value="1"/>
</dbReference>
<evidence type="ECO:0000259" key="8">
    <source>
        <dbReference type="PROSITE" id="PS50926"/>
    </source>
</evidence>
<dbReference type="GO" id="GO:0070041">
    <property type="term" value="F:rRNA (uridine-C5-)-methyltransferase activity"/>
    <property type="evidence" value="ECO:0007669"/>
    <property type="project" value="TreeGrafter"/>
</dbReference>
<dbReference type="EMBL" id="RJUL01000005">
    <property type="protein sequence ID" value="ROQ25698.1"/>
    <property type="molecule type" value="Genomic_DNA"/>
</dbReference>
<dbReference type="InterPro" id="IPR030390">
    <property type="entry name" value="MeTrfase_TrmA_AS"/>
</dbReference>
<dbReference type="GO" id="GO:0070475">
    <property type="term" value="P:rRNA base methylation"/>
    <property type="evidence" value="ECO:0007669"/>
    <property type="project" value="TreeGrafter"/>
</dbReference>
<dbReference type="Gene3D" id="2.40.50.1070">
    <property type="match status" value="1"/>
</dbReference>
<feature type="domain" description="TRAM" evidence="8">
    <location>
        <begin position="10"/>
        <end position="67"/>
    </location>
</feature>
<protein>
    <submittedName>
        <fullName evidence="9">23S rRNA m(5)U-1939 methyltransferase</fullName>
    </submittedName>
</protein>
<dbReference type="Pfam" id="PF05958">
    <property type="entry name" value="tRNA_U5-meth_tr"/>
    <property type="match status" value="1"/>
</dbReference>
<dbReference type="InterPro" id="IPR010280">
    <property type="entry name" value="U5_MeTrfase_fam"/>
</dbReference>
<evidence type="ECO:0000256" key="1">
    <source>
        <dbReference type="ARBA" id="ARBA00022485"/>
    </source>
</evidence>
<dbReference type="RefSeq" id="WP_170164083.1">
    <property type="nucleotide sequence ID" value="NZ_RJUL01000005.1"/>
</dbReference>
<keyword evidence="3 6" id="KW-0808">Transferase</keyword>
<keyword evidence="10" id="KW-1185">Reference proteome</keyword>
<dbReference type="Proteomes" id="UP000268033">
    <property type="component" value="Unassembled WGS sequence"/>
</dbReference>
<proteinExistence type="inferred from homology"/>
<sequence>MVQIYRTKQRQQQSVVQEVTITSLDLHGQGVGRSNGLVCFVPGALPGERVTARLTAKGKVASGRLQGRVETSSERIAPRCDYVGRCGGCQLQHLAAPRQLYYKEAALKDELRRAGIEVGAWQPPLTGPAFGYRRTMRLAIHQGQLGLRAVGSQNIIPINHCEVADPALARLLPSLQELLAMLKGHRLLGHLELLHLPPHTAALWRLTGKLPKGDLEKLIAWAQSQDVVLYTQQEAIAQHWPEAPVSLGYPLDGLALGVGPADFIQVNGAINTAMVAQAMAWLAPTKTERVLDAYSGLGNFSLPLCKRAKAVVAVEGVAAMTARNQANAKANGLDNLDAQTLNLDDPDAVQALLASGFDAALLDPARPGAQALCQALAAGSGPGRVLYVSCNPATWKRDAALLIDGGYRLVQLGLMDMFSQTAHVELMALFIREG</sequence>
<keyword evidence="1" id="KW-0479">Metal-binding</keyword>
<dbReference type="InterPro" id="IPR029063">
    <property type="entry name" value="SAM-dependent_MTases_sf"/>
</dbReference>
<dbReference type="PROSITE" id="PS51687">
    <property type="entry name" value="SAM_MT_RNA_M5U"/>
    <property type="match status" value="1"/>
</dbReference>
<name>A0A3N1PD01_9GAMM</name>
<dbReference type="GO" id="GO:0051539">
    <property type="term" value="F:4 iron, 4 sulfur cluster binding"/>
    <property type="evidence" value="ECO:0007669"/>
    <property type="project" value="UniProtKB-KW"/>
</dbReference>
<dbReference type="InterPro" id="IPR002792">
    <property type="entry name" value="TRAM_dom"/>
</dbReference>
<dbReference type="PANTHER" id="PTHR11061:SF49">
    <property type="entry name" value="23S RRNA (URACIL(1939)-C(5))-METHYLTRANSFERASE RLMD"/>
    <property type="match status" value="1"/>
</dbReference>
<feature type="active site" description="Nucleophile" evidence="6">
    <location>
        <position position="390"/>
    </location>
</feature>
<keyword evidence="1" id="KW-0408">Iron</keyword>
<reference evidence="9 10" key="1">
    <citation type="submission" date="2018-11" db="EMBL/GenBank/DDBJ databases">
        <title>Genomic Encyclopedia of Type Strains, Phase IV (KMG-IV): sequencing the most valuable type-strain genomes for metagenomic binning, comparative biology and taxonomic classification.</title>
        <authorList>
            <person name="Goeker M."/>
        </authorList>
    </citation>
    <scope>NUCLEOTIDE SEQUENCE [LARGE SCALE GENOMIC DNA]</scope>
    <source>
        <strain evidence="9 10">DSM 21945</strain>
    </source>
</reference>
<feature type="active site" evidence="7">
    <location>
        <position position="390"/>
    </location>
</feature>
<dbReference type="STRING" id="584787.GCA_001247655_02758"/>
<gene>
    <name evidence="9" type="ORF">EDC28_1053</name>
</gene>
<keyword evidence="2 6" id="KW-0489">Methyltransferase</keyword>
<dbReference type="InterPro" id="IPR012340">
    <property type="entry name" value="NA-bd_OB-fold"/>
</dbReference>
<organism evidence="9 10">
    <name type="scientific">Gallaecimonas pentaromativorans</name>
    <dbReference type="NCBI Taxonomy" id="584787"/>
    <lineage>
        <taxon>Bacteria</taxon>
        <taxon>Pseudomonadati</taxon>
        <taxon>Pseudomonadota</taxon>
        <taxon>Gammaproteobacteria</taxon>
        <taxon>Enterobacterales</taxon>
        <taxon>Gallaecimonadaceae</taxon>
        <taxon>Gallaecimonas</taxon>
    </lineage>
</organism>
<dbReference type="SUPFAM" id="SSF53335">
    <property type="entry name" value="S-adenosyl-L-methionine-dependent methyltransferases"/>
    <property type="match status" value="1"/>
</dbReference>
<dbReference type="PROSITE" id="PS50926">
    <property type="entry name" value="TRAM"/>
    <property type="match status" value="1"/>
</dbReference>
<comment type="similarity">
    <text evidence="6">Belongs to the class I-like SAM-binding methyltransferase superfamily. RNA M5U methyltransferase family.</text>
</comment>
<evidence type="ECO:0000256" key="7">
    <source>
        <dbReference type="PROSITE-ProRule" id="PRU10015"/>
    </source>
</evidence>
<evidence type="ECO:0000256" key="4">
    <source>
        <dbReference type="ARBA" id="ARBA00022691"/>
    </source>
</evidence>
<evidence type="ECO:0000313" key="10">
    <source>
        <dbReference type="Proteomes" id="UP000268033"/>
    </source>
</evidence>
<comment type="caution">
    <text evidence="9">The sequence shown here is derived from an EMBL/GenBank/DDBJ whole genome shotgun (WGS) entry which is preliminary data.</text>
</comment>
<feature type="binding site" evidence="6">
    <location>
        <position position="294"/>
    </location>
    <ligand>
        <name>S-adenosyl-L-methionine</name>
        <dbReference type="ChEBI" id="CHEBI:59789"/>
    </ligand>
</feature>
<dbReference type="NCBIfam" id="TIGR00479">
    <property type="entry name" value="rumA"/>
    <property type="match status" value="1"/>
</dbReference>
<dbReference type="Gene3D" id="3.40.50.150">
    <property type="entry name" value="Vaccinia Virus protein VP39"/>
    <property type="match status" value="1"/>
</dbReference>
<dbReference type="PROSITE" id="PS01230">
    <property type="entry name" value="TRMA_1"/>
    <property type="match status" value="1"/>
</dbReference>
<keyword evidence="4 6" id="KW-0949">S-adenosyl-L-methionine</keyword>
<dbReference type="Gene3D" id="2.40.50.140">
    <property type="entry name" value="Nucleic acid-binding proteins"/>
    <property type="match status" value="1"/>
</dbReference>
<evidence type="ECO:0000256" key="3">
    <source>
        <dbReference type="ARBA" id="ARBA00022679"/>
    </source>
</evidence>
<dbReference type="AlphaFoldDB" id="A0A3N1PD01"/>
<feature type="binding site" evidence="6">
    <location>
        <position position="363"/>
    </location>
    <ligand>
        <name>S-adenosyl-L-methionine</name>
        <dbReference type="ChEBI" id="CHEBI:59789"/>
    </ligand>
</feature>